<dbReference type="Gene3D" id="3.40.50.720">
    <property type="entry name" value="NAD(P)-binding Rossmann-like Domain"/>
    <property type="match status" value="1"/>
</dbReference>
<dbReference type="PRINTS" id="PR00080">
    <property type="entry name" value="SDRFAMILY"/>
</dbReference>
<dbReference type="PROSITE" id="PS00061">
    <property type="entry name" value="ADH_SHORT"/>
    <property type="match status" value="1"/>
</dbReference>
<dbReference type="CDD" id="cd05371">
    <property type="entry name" value="HSD10-like_SDR_c"/>
    <property type="match status" value="1"/>
</dbReference>
<proteinExistence type="inferred from homology"/>
<evidence type="ECO:0000313" key="4">
    <source>
        <dbReference type="Proteomes" id="UP000694863"/>
    </source>
</evidence>
<reference evidence="5" key="1">
    <citation type="submission" date="2025-08" db="UniProtKB">
        <authorList>
            <consortium name="RefSeq"/>
        </authorList>
    </citation>
    <scope>IDENTIFICATION</scope>
</reference>
<keyword evidence="4" id="KW-1185">Reference proteome</keyword>
<evidence type="ECO:0000256" key="3">
    <source>
        <dbReference type="RuleBase" id="RU000363"/>
    </source>
</evidence>
<organism evidence="4 5">
    <name type="scientific">Echinops telfairi</name>
    <name type="common">Lesser hedgehog tenrec</name>
    <dbReference type="NCBI Taxonomy" id="9371"/>
    <lineage>
        <taxon>Eukaryota</taxon>
        <taxon>Metazoa</taxon>
        <taxon>Chordata</taxon>
        <taxon>Craniata</taxon>
        <taxon>Vertebrata</taxon>
        <taxon>Euteleostomi</taxon>
        <taxon>Mammalia</taxon>
        <taxon>Eutheria</taxon>
        <taxon>Afrotheria</taxon>
        <taxon>Tenrecidae</taxon>
        <taxon>Tenrecinae</taxon>
        <taxon>Echinops</taxon>
    </lineage>
</organism>
<keyword evidence="2" id="KW-0560">Oxidoreductase</keyword>
<dbReference type="Pfam" id="PF00106">
    <property type="entry name" value="adh_short"/>
    <property type="match status" value="1"/>
</dbReference>
<dbReference type="GeneID" id="101654022"/>
<dbReference type="InterPro" id="IPR002347">
    <property type="entry name" value="SDR_fam"/>
</dbReference>
<gene>
    <name evidence="5" type="primary">HSD17B10</name>
</gene>
<dbReference type="InterPro" id="IPR020904">
    <property type="entry name" value="Sc_DH/Rdtase_CS"/>
</dbReference>
<name>A0ABM0J273_ECHTE</name>
<evidence type="ECO:0000256" key="2">
    <source>
        <dbReference type="ARBA" id="ARBA00023002"/>
    </source>
</evidence>
<dbReference type="RefSeq" id="XP_004713181.1">
    <property type="nucleotide sequence ID" value="XM_004713124.2"/>
</dbReference>
<evidence type="ECO:0000313" key="5">
    <source>
        <dbReference type="RefSeq" id="XP_004713181.1"/>
    </source>
</evidence>
<comment type="similarity">
    <text evidence="1 3">Belongs to the short-chain dehydrogenases/reductases (SDR) family.</text>
</comment>
<dbReference type="PRINTS" id="PR00081">
    <property type="entry name" value="GDHRDH"/>
</dbReference>
<sequence>MAAACRSVKGLVSVITGGASGLGLATAMRLVGQGASAVLLDLPNSDGEAQAKKLGKNCAFAPVDVTSEKDVQAALTVAKAKFGRVDVAVNCAGIAVAIKTYNLKRGQVHSLEDFQQVLNVNLIGTFNMIRLVAQEMGQNEPDQGGQRGVIINTASVAAFDGQVGQAAYSASKGGIVGMTLPIARDLAPIGIRVMTIAPGLFGTPLLTSLPDKVRNFLASQVPFPSRLGDPTEYAHLVQAIIENPFLNGEVIRLDGAIRMQP</sequence>
<accession>A0ABM0J273</accession>
<dbReference type="PANTHER" id="PTHR43658:SF8">
    <property type="entry name" value="17-BETA-HYDROXYSTEROID DEHYDROGENASE 14-RELATED"/>
    <property type="match status" value="1"/>
</dbReference>
<dbReference type="PANTHER" id="PTHR43658">
    <property type="entry name" value="SHORT-CHAIN DEHYDROGENASE/REDUCTASE"/>
    <property type="match status" value="1"/>
</dbReference>
<dbReference type="SUPFAM" id="SSF51735">
    <property type="entry name" value="NAD(P)-binding Rossmann-fold domains"/>
    <property type="match status" value="1"/>
</dbReference>
<evidence type="ECO:0000256" key="1">
    <source>
        <dbReference type="ARBA" id="ARBA00006484"/>
    </source>
</evidence>
<protein>
    <submittedName>
        <fullName evidence="5">3-hydroxyacyl-CoA dehydrogenase type-2 isoform X1</fullName>
    </submittedName>
</protein>
<dbReference type="Proteomes" id="UP000694863">
    <property type="component" value="Unplaced"/>
</dbReference>
<dbReference type="InterPro" id="IPR036291">
    <property type="entry name" value="NAD(P)-bd_dom_sf"/>
</dbReference>